<dbReference type="RefSeq" id="WP_343927125.1">
    <property type="nucleotide sequence ID" value="NZ_BAAAEN010000002.1"/>
</dbReference>
<dbReference type="EMBL" id="BAAAEN010000002">
    <property type="protein sequence ID" value="GAA0493442.1"/>
    <property type="molecule type" value="Genomic_DNA"/>
</dbReference>
<gene>
    <name evidence="1" type="ORF">GCM10009097_06590</name>
</gene>
<organism evidence="1 2">
    <name type="scientific">Pigmentiphaga daeguensis</name>
    <dbReference type="NCBI Taxonomy" id="414049"/>
    <lineage>
        <taxon>Bacteria</taxon>
        <taxon>Pseudomonadati</taxon>
        <taxon>Pseudomonadota</taxon>
        <taxon>Betaproteobacteria</taxon>
        <taxon>Burkholderiales</taxon>
        <taxon>Alcaligenaceae</taxon>
        <taxon>Pigmentiphaga</taxon>
    </lineage>
</organism>
<keyword evidence="2" id="KW-1185">Reference proteome</keyword>
<comment type="caution">
    <text evidence="1">The sequence shown here is derived from an EMBL/GenBank/DDBJ whole genome shotgun (WGS) entry which is preliminary data.</text>
</comment>
<sequence>MAEIQEFSHHGEVVTATMTLPMESGEHYGAPLTIGYYPNAPEIWIRGEHGNQNIPLEHLPDVIKQLRRAAKLAAEETAQ</sequence>
<reference evidence="2" key="1">
    <citation type="journal article" date="2019" name="Int. J. Syst. Evol. Microbiol.">
        <title>The Global Catalogue of Microorganisms (GCM) 10K type strain sequencing project: providing services to taxonomists for standard genome sequencing and annotation.</title>
        <authorList>
            <consortium name="The Broad Institute Genomics Platform"/>
            <consortium name="The Broad Institute Genome Sequencing Center for Infectious Disease"/>
            <person name="Wu L."/>
            <person name="Ma J."/>
        </authorList>
    </citation>
    <scope>NUCLEOTIDE SEQUENCE [LARGE SCALE GENOMIC DNA]</scope>
    <source>
        <strain evidence="2">JCM 14330</strain>
    </source>
</reference>
<dbReference type="Proteomes" id="UP001501706">
    <property type="component" value="Unassembled WGS sequence"/>
</dbReference>
<proteinExistence type="predicted"/>
<evidence type="ECO:0000313" key="1">
    <source>
        <dbReference type="EMBL" id="GAA0493442.1"/>
    </source>
</evidence>
<accession>A0ABP3L4Y8</accession>
<protein>
    <submittedName>
        <fullName evidence="1">Uncharacterized protein</fullName>
    </submittedName>
</protein>
<evidence type="ECO:0000313" key="2">
    <source>
        <dbReference type="Proteomes" id="UP001501706"/>
    </source>
</evidence>
<name>A0ABP3L4Y8_9BURK</name>